<name>A0A1G7HRA9_PSEOR</name>
<evidence type="ECO:0000313" key="8">
    <source>
        <dbReference type="Proteomes" id="UP000198967"/>
    </source>
</evidence>
<evidence type="ECO:0000259" key="6">
    <source>
        <dbReference type="Pfam" id="PF01957"/>
    </source>
</evidence>
<dbReference type="Gene3D" id="2.40.50.140">
    <property type="entry name" value="Nucleic acid-binding proteins"/>
    <property type="match status" value="1"/>
</dbReference>
<dbReference type="STRING" id="366584.SAMN05216377_10398"/>
<evidence type="ECO:0000313" key="7">
    <source>
        <dbReference type="EMBL" id="SDF03067.1"/>
    </source>
</evidence>
<feature type="domain" description="NfeD-like C-terminal" evidence="6">
    <location>
        <begin position="83"/>
        <end position="139"/>
    </location>
</feature>
<sequence>MVPLIWVIAGILLLVGEVLAGEFVLAMLGVAALAAGGSAALGLGWVGSALVFALASVVLLLTARPALKRRTQQSIEGYRQHSERMAGRSAVVSQRVDGHGGRVRIGPDEWSARAFVDGEVMEPDERVTVVRIEGATALVMAE</sequence>
<dbReference type="AlphaFoldDB" id="A0A1G7HRA9"/>
<keyword evidence="7" id="KW-0645">Protease</keyword>
<dbReference type="OrthoDB" id="9792945at2"/>
<dbReference type="GO" id="GO:0005886">
    <property type="term" value="C:plasma membrane"/>
    <property type="evidence" value="ECO:0007669"/>
    <property type="project" value="TreeGrafter"/>
</dbReference>
<accession>A0A1G7HRA9</accession>
<evidence type="ECO:0000256" key="5">
    <source>
        <dbReference type="SAM" id="Phobius"/>
    </source>
</evidence>
<keyword evidence="8" id="KW-1185">Reference proteome</keyword>
<dbReference type="EMBL" id="FNBE01000003">
    <property type="protein sequence ID" value="SDF03067.1"/>
    <property type="molecule type" value="Genomic_DNA"/>
</dbReference>
<dbReference type="Pfam" id="PF01957">
    <property type="entry name" value="NfeD"/>
    <property type="match status" value="1"/>
</dbReference>
<comment type="subcellular location">
    <subcellularLocation>
        <location evidence="1">Membrane</location>
        <topology evidence="1">Multi-pass membrane protein</topology>
    </subcellularLocation>
</comment>
<dbReference type="InterPro" id="IPR012340">
    <property type="entry name" value="NA-bd_OB-fold"/>
</dbReference>
<keyword evidence="3 5" id="KW-1133">Transmembrane helix</keyword>
<dbReference type="GO" id="GO:0006508">
    <property type="term" value="P:proteolysis"/>
    <property type="evidence" value="ECO:0007669"/>
    <property type="project" value="UniProtKB-KW"/>
</dbReference>
<gene>
    <name evidence="7" type="ORF">SAMN05216377_10398</name>
</gene>
<feature type="transmembrane region" description="Helical" evidence="5">
    <location>
        <begin position="30"/>
        <end position="63"/>
    </location>
</feature>
<organism evidence="7 8">
    <name type="scientific">Pseudonocardia oroxyli</name>
    <dbReference type="NCBI Taxonomy" id="366584"/>
    <lineage>
        <taxon>Bacteria</taxon>
        <taxon>Bacillati</taxon>
        <taxon>Actinomycetota</taxon>
        <taxon>Actinomycetes</taxon>
        <taxon>Pseudonocardiales</taxon>
        <taxon>Pseudonocardiaceae</taxon>
        <taxon>Pseudonocardia</taxon>
    </lineage>
</organism>
<evidence type="ECO:0000256" key="3">
    <source>
        <dbReference type="ARBA" id="ARBA00022989"/>
    </source>
</evidence>
<dbReference type="GO" id="GO:0008233">
    <property type="term" value="F:peptidase activity"/>
    <property type="evidence" value="ECO:0007669"/>
    <property type="project" value="UniProtKB-KW"/>
</dbReference>
<protein>
    <submittedName>
        <fullName evidence="7">Membrane protein implicated in regulation of membrane protease activity</fullName>
    </submittedName>
</protein>
<evidence type="ECO:0000256" key="4">
    <source>
        <dbReference type="ARBA" id="ARBA00023136"/>
    </source>
</evidence>
<keyword evidence="4 5" id="KW-0472">Membrane</keyword>
<evidence type="ECO:0000256" key="2">
    <source>
        <dbReference type="ARBA" id="ARBA00022692"/>
    </source>
</evidence>
<dbReference type="PANTHER" id="PTHR33507">
    <property type="entry name" value="INNER MEMBRANE PROTEIN YBBJ"/>
    <property type="match status" value="1"/>
</dbReference>
<dbReference type="InterPro" id="IPR002810">
    <property type="entry name" value="NfeD-like_C"/>
</dbReference>
<reference evidence="7 8" key="1">
    <citation type="submission" date="2016-10" db="EMBL/GenBank/DDBJ databases">
        <authorList>
            <person name="de Groot N.N."/>
        </authorList>
    </citation>
    <scope>NUCLEOTIDE SEQUENCE [LARGE SCALE GENOMIC DNA]</scope>
    <source>
        <strain evidence="7 8">CGMCC 4.3143</strain>
    </source>
</reference>
<proteinExistence type="predicted"/>
<dbReference type="Proteomes" id="UP000198967">
    <property type="component" value="Unassembled WGS sequence"/>
</dbReference>
<dbReference type="RefSeq" id="WP_093077719.1">
    <property type="nucleotide sequence ID" value="NZ_FNBE01000003.1"/>
</dbReference>
<keyword evidence="2 5" id="KW-0812">Transmembrane</keyword>
<keyword evidence="7" id="KW-0378">Hydrolase</keyword>
<dbReference type="PANTHER" id="PTHR33507:SF3">
    <property type="entry name" value="INNER MEMBRANE PROTEIN YBBJ"/>
    <property type="match status" value="1"/>
</dbReference>
<dbReference type="InterPro" id="IPR052165">
    <property type="entry name" value="Membrane_assoc_protease"/>
</dbReference>
<evidence type="ECO:0000256" key="1">
    <source>
        <dbReference type="ARBA" id="ARBA00004141"/>
    </source>
</evidence>